<evidence type="ECO:0000313" key="3">
    <source>
        <dbReference type="Proteomes" id="UP000612899"/>
    </source>
</evidence>
<dbReference type="AlphaFoldDB" id="A0A8J3VCU6"/>
<dbReference type="Pfam" id="PF00027">
    <property type="entry name" value="cNMP_binding"/>
    <property type="match status" value="1"/>
</dbReference>
<dbReference type="PROSITE" id="PS50042">
    <property type="entry name" value="CNMP_BINDING_3"/>
    <property type="match status" value="1"/>
</dbReference>
<organism evidence="2 3">
    <name type="scientific">Rhizocola hellebori</name>
    <dbReference type="NCBI Taxonomy" id="1392758"/>
    <lineage>
        <taxon>Bacteria</taxon>
        <taxon>Bacillati</taxon>
        <taxon>Actinomycetota</taxon>
        <taxon>Actinomycetes</taxon>
        <taxon>Micromonosporales</taxon>
        <taxon>Micromonosporaceae</taxon>
        <taxon>Rhizocola</taxon>
    </lineage>
</organism>
<dbReference type="InterPro" id="IPR018490">
    <property type="entry name" value="cNMP-bd_dom_sf"/>
</dbReference>
<dbReference type="InterPro" id="IPR014710">
    <property type="entry name" value="RmlC-like_jellyroll"/>
</dbReference>
<dbReference type="SUPFAM" id="SSF51206">
    <property type="entry name" value="cAMP-binding domain-like"/>
    <property type="match status" value="1"/>
</dbReference>
<evidence type="ECO:0000313" key="2">
    <source>
        <dbReference type="EMBL" id="GIH01946.1"/>
    </source>
</evidence>
<comment type="caution">
    <text evidence="2">The sequence shown here is derived from an EMBL/GenBank/DDBJ whole genome shotgun (WGS) entry which is preliminary data.</text>
</comment>
<proteinExistence type="predicted"/>
<keyword evidence="3" id="KW-1185">Reference proteome</keyword>
<gene>
    <name evidence="2" type="ORF">Rhe02_00130</name>
</gene>
<feature type="domain" description="Cyclic nucleotide-binding" evidence="1">
    <location>
        <begin position="18"/>
        <end position="87"/>
    </location>
</feature>
<evidence type="ECO:0000259" key="1">
    <source>
        <dbReference type="PROSITE" id="PS50042"/>
    </source>
</evidence>
<dbReference type="CDD" id="cd00038">
    <property type="entry name" value="CAP_ED"/>
    <property type="match status" value="1"/>
</dbReference>
<name>A0A8J3VCU6_9ACTN</name>
<dbReference type="SMART" id="SM00100">
    <property type="entry name" value="cNMP"/>
    <property type="match status" value="1"/>
</dbReference>
<dbReference type="Proteomes" id="UP000612899">
    <property type="component" value="Unassembled WGS sequence"/>
</dbReference>
<dbReference type="RefSeq" id="WP_203905906.1">
    <property type="nucleotide sequence ID" value="NZ_BONY01000001.1"/>
</dbReference>
<dbReference type="EMBL" id="BONY01000001">
    <property type="protein sequence ID" value="GIH01946.1"/>
    <property type="molecule type" value="Genomic_DNA"/>
</dbReference>
<dbReference type="InterPro" id="IPR000595">
    <property type="entry name" value="cNMP-bd_dom"/>
</dbReference>
<protein>
    <recommendedName>
        <fullName evidence="1">Cyclic nucleotide-binding domain-containing protein</fullName>
    </recommendedName>
</protein>
<accession>A0A8J3VCU6</accession>
<reference evidence="2" key="1">
    <citation type="submission" date="2021-01" db="EMBL/GenBank/DDBJ databases">
        <title>Whole genome shotgun sequence of Rhizocola hellebori NBRC 109834.</title>
        <authorList>
            <person name="Komaki H."/>
            <person name="Tamura T."/>
        </authorList>
    </citation>
    <scope>NUCLEOTIDE SEQUENCE</scope>
    <source>
        <strain evidence="2">NBRC 109834</strain>
    </source>
</reference>
<sequence>MRETRTCLVLNQLHEYPFLDELPDPWLDLLADLGQPVEYPAKHRIFSEGDRAEHFWLIGDGAVTLDVHDPERGDIAIETIAAGSALGWSWMFPPYRWHFGAVTTRATRALRFRGRDVLLMCRANPVAGMDLMQRFVGVTLERLQATRFRLLNR</sequence>
<dbReference type="Gene3D" id="2.60.120.10">
    <property type="entry name" value="Jelly Rolls"/>
    <property type="match status" value="1"/>
</dbReference>